<reference evidence="2" key="1">
    <citation type="submission" date="2021-10" db="EMBL/GenBank/DDBJ databases">
        <authorList>
            <person name="Piombo E."/>
        </authorList>
    </citation>
    <scope>NUCLEOTIDE SEQUENCE</scope>
</reference>
<name>A0A9N9VC81_9HYPO</name>
<dbReference type="EMBL" id="CABFNQ020000692">
    <property type="protein sequence ID" value="CAH0023417.1"/>
    <property type="molecule type" value="Genomic_DNA"/>
</dbReference>
<feature type="compositionally biased region" description="Low complexity" evidence="1">
    <location>
        <begin position="151"/>
        <end position="170"/>
    </location>
</feature>
<organism evidence="2 3">
    <name type="scientific">Clonostachys rhizophaga</name>
    <dbReference type="NCBI Taxonomy" id="160324"/>
    <lineage>
        <taxon>Eukaryota</taxon>
        <taxon>Fungi</taxon>
        <taxon>Dikarya</taxon>
        <taxon>Ascomycota</taxon>
        <taxon>Pezizomycotina</taxon>
        <taxon>Sordariomycetes</taxon>
        <taxon>Hypocreomycetidae</taxon>
        <taxon>Hypocreales</taxon>
        <taxon>Bionectriaceae</taxon>
        <taxon>Clonostachys</taxon>
    </lineage>
</organism>
<evidence type="ECO:0000313" key="2">
    <source>
        <dbReference type="EMBL" id="CAH0023417.1"/>
    </source>
</evidence>
<evidence type="ECO:0000256" key="1">
    <source>
        <dbReference type="SAM" id="MobiDB-lite"/>
    </source>
</evidence>
<sequence length="241" mass="26412">MAPYYDIIRNPSSFARHASDAENFETLLLNTADTGASNWGTNHFFALRVLCSEPTSQLKLLQPYYPASSRGFDPCINSLIDGYQGVNLAQLQEPQIISRFQPDSLGYVWAALAHLLRSEEVDDHPAAEKTQRPSNPSQKDPGMMDWEGIQIGSSSPTGPGSSSESGSSIGYTGAPSAPILEESTIRLGSCFIRCVLNYGQPGLKSSSFSHFRDVRQTYKFQHSDVVLQATDDGGLCLYVMY</sequence>
<comment type="caution">
    <text evidence="2">The sequence shown here is derived from an EMBL/GenBank/DDBJ whole genome shotgun (WGS) entry which is preliminary data.</text>
</comment>
<evidence type="ECO:0000313" key="3">
    <source>
        <dbReference type="Proteomes" id="UP000696573"/>
    </source>
</evidence>
<feature type="region of interest" description="Disordered" evidence="1">
    <location>
        <begin position="122"/>
        <end position="170"/>
    </location>
</feature>
<accession>A0A9N9VC81</accession>
<dbReference type="AlphaFoldDB" id="A0A9N9VC81"/>
<gene>
    <name evidence="2" type="ORF">CRHIZ90672A_00010861</name>
</gene>
<protein>
    <submittedName>
        <fullName evidence="2">Uncharacterized protein</fullName>
    </submittedName>
</protein>
<proteinExistence type="predicted"/>
<dbReference type="Proteomes" id="UP000696573">
    <property type="component" value="Unassembled WGS sequence"/>
</dbReference>
<dbReference type="OrthoDB" id="4923338at2759"/>
<feature type="compositionally biased region" description="Basic and acidic residues" evidence="1">
    <location>
        <begin position="122"/>
        <end position="131"/>
    </location>
</feature>
<keyword evidence="3" id="KW-1185">Reference proteome</keyword>